<dbReference type="InterPro" id="IPR014710">
    <property type="entry name" value="RmlC-like_jellyroll"/>
</dbReference>
<feature type="domain" description="Cyclic nucleotide-binding" evidence="1">
    <location>
        <begin position="16"/>
        <end position="116"/>
    </location>
</feature>
<dbReference type="InterPro" id="IPR018490">
    <property type="entry name" value="cNMP-bd_dom_sf"/>
</dbReference>
<name>A0A7W6RWR4_9PROT</name>
<dbReference type="Gene3D" id="2.60.120.10">
    <property type="entry name" value="Jelly Rolls"/>
    <property type="match status" value="1"/>
</dbReference>
<evidence type="ECO:0000313" key="2">
    <source>
        <dbReference type="EMBL" id="MBB4284587.1"/>
    </source>
</evidence>
<evidence type="ECO:0000313" key="3">
    <source>
        <dbReference type="Proteomes" id="UP000555728"/>
    </source>
</evidence>
<proteinExistence type="predicted"/>
<sequence>MVSIKPIRTLLAENPFFAGLSDDQFETMSGCGTIVHFKAGAFLLREGGAADTFYLIRNGVVAIESSSPAGGPLSVARVGAGGIAGYSWLFPPYRNAFDALAISHVSAVALDGACLRGKAEADHELGYQLMKRFAQVMLDRLQATRRQMLDVYGNVRTTDDTG</sequence>
<dbReference type="PROSITE" id="PS50042">
    <property type="entry name" value="CNMP_BINDING_3"/>
    <property type="match status" value="1"/>
</dbReference>
<dbReference type="Proteomes" id="UP000555728">
    <property type="component" value="Unassembled WGS sequence"/>
</dbReference>
<dbReference type="InterPro" id="IPR000595">
    <property type="entry name" value="cNMP-bd_dom"/>
</dbReference>
<evidence type="ECO:0000259" key="1">
    <source>
        <dbReference type="PROSITE" id="PS50042"/>
    </source>
</evidence>
<dbReference type="SUPFAM" id="SSF51206">
    <property type="entry name" value="cAMP-binding domain-like"/>
    <property type="match status" value="1"/>
</dbReference>
<organism evidence="2 3">
    <name type="scientific">Roseospira goensis</name>
    <dbReference type="NCBI Taxonomy" id="391922"/>
    <lineage>
        <taxon>Bacteria</taxon>
        <taxon>Pseudomonadati</taxon>
        <taxon>Pseudomonadota</taxon>
        <taxon>Alphaproteobacteria</taxon>
        <taxon>Rhodospirillales</taxon>
        <taxon>Rhodospirillaceae</taxon>
        <taxon>Roseospira</taxon>
    </lineage>
</organism>
<dbReference type="EMBL" id="JACIGI010000002">
    <property type="protein sequence ID" value="MBB4284587.1"/>
    <property type="molecule type" value="Genomic_DNA"/>
</dbReference>
<protein>
    <submittedName>
        <fullName evidence="2">CRP-like cAMP-binding protein</fullName>
    </submittedName>
</protein>
<dbReference type="Pfam" id="PF00027">
    <property type="entry name" value="cNMP_binding"/>
    <property type="match status" value="1"/>
</dbReference>
<reference evidence="2 3" key="1">
    <citation type="submission" date="2020-08" db="EMBL/GenBank/DDBJ databases">
        <title>Genome sequencing of Purple Non-Sulfur Bacteria from various extreme environments.</title>
        <authorList>
            <person name="Mayer M."/>
        </authorList>
    </citation>
    <scope>NUCLEOTIDE SEQUENCE [LARGE SCALE GENOMIC DNA]</scope>
    <source>
        <strain evidence="2 3">JA135</strain>
    </source>
</reference>
<keyword evidence="3" id="KW-1185">Reference proteome</keyword>
<comment type="caution">
    <text evidence="2">The sequence shown here is derived from an EMBL/GenBank/DDBJ whole genome shotgun (WGS) entry which is preliminary data.</text>
</comment>
<accession>A0A7W6RWR4</accession>
<dbReference type="RefSeq" id="WP_184431070.1">
    <property type="nucleotide sequence ID" value="NZ_JACIGI010000002.1"/>
</dbReference>
<dbReference type="AlphaFoldDB" id="A0A7W6RWR4"/>
<dbReference type="CDD" id="cd00038">
    <property type="entry name" value="CAP_ED"/>
    <property type="match status" value="1"/>
</dbReference>
<gene>
    <name evidence="2" type="ORF">GGD88_000294</name>
</gene>
<dbReference type="SMART" id="SM00100">
    <property type="entry name" value="cNMP"/>
    <property type="match status" value="1"/>
</dbReference>